<dbReference type="EC" id="2.7.10.2" evidence="4"/>
<comment type="caution">
    <text evidence="19">The sequence shown here is derived from an EMBL/GenBank/DDBJ whole genome shotgun (WGS) entry which is preliminary data.</text>
</comment>
<keyword evidence="10" id="KW-0418">Kinase</keyword>
<dbReference type="Pfam" id="PF02706">
    <property type="entry name" value="Wzz"/>
    <property type="match status" value="1"/>
</dbReference>
<keyword evidence="12" id="KW-1133">Transmembrane helix</keyword>
<evidence type="ECO:0000256" key="6">
    <source>
        <dbReference type="ARBA" id="ARBA00022519"/>
    </source>
</evidence>
<dbReference type="SUPFAM" id="SSF52540">
    <property type="entry name" value="P-loop containing nucleoside triphosphate hydrolases"/>
    <property type="match status" value="1"/>
</dbReference>
<dbReference type="Gene3D" id="3.40.50.300">
    <property type="entry name" value="P-loop containing nucleotide triphosphate hydrolases"/>
    <property type="match status" value="1"/>
</dbReference>
<keyword evidence="8" id="KW-0812">Transmembrane</keyword>
<evidence type="ECO:0000256" key="9">
    <source>
        <dbReference type="ARBA" id="ARBA00022741"/>
    </source>
</evidence>
<dbReference type="GO" id="GO:0005886">
    <property type="term" value="C:plasma membrane"/>
    <property type="evidence" value="ECO:0007669"/>
    <property type="project" value="UniProtKB-SubCell"/>
</dbReference>
<evidence type="ECO:0000256" key="8">
    <source>
        <dbReference type="ARBA" id="ARBA00022692"/>
    </source>
</evidence>
<evidence type="ECO:0000256" key="4">
    <source>
        <dbReference type="ARBA" id="ARBA00011903"/>
    </source>
</evidence>
<evidence type="ECO:0000256" key="14">
    <source>
        <dbReference type="ARBA" id="ARBA00023137"/>
    </source>
</evidence>
<keyword evidence="14" id="KW-0829">Tyrosine-protein kinase</keyword>
<accession>A0A2M8WKJ3</accession>
<dbReference type="InterPro" id="IPR027417">
    <property type="entry name" value="P-loop_NTPase"/>
</dbReference>
<feature type="domain" description="AAA" evidence="18">
    <location>
        <begin position="458"/>
        <end position="577"/>
    </location>
</feature>
<dbReference type="InterPro" id="IPR025669">
    <property type="entry name" value="AAA_dom"/>
</dbReference>
<evidence type="ECO:0000313" key="19">
    <source>
        <dbReference type="EMBL" id="PJI91449.1"/>
    </source>
</evidence>
<evidence type="ECO:0000256" key="3">
    <source>
        <dbReference type="ARBA" id="ARBA00008883"/>
    </source>
</evidence>
<evidence type="ECO:0000259" key="17">
    <source>
        <dbReference type="Pfam" id="PF02706"/>
    </source>
</evidence>
<feature type="domain" description="Polysaccharide chain length determinant N-terminal" evidence="17">
    <location>
        <begin position="28"/>
        <end position="116"/>
    </location>
</feature>
<evidence type="ECO:0000256" key="11">
    <source>
        <dbReference type="ARBA" id="ARBA00022840"/>
    </source>
</evidence>
<name>A0A2M8WKJ3_9RHOB</name>
<evidence type="ECO:0000256" key="1">
    <source>
        <dbReference type="ARBA" id="ARBA00004429"/>
    </source>
</evidence>
<evidence type="ECO:0000256" key="7">
    <source>
        <dbReference type="ARBA" id="ARBA00022679"/>
    </source>
</evidence>
<gene>
    <name evidence="19" type="ORF">BC777_0277</name>
</gene>
<evidence type="ECO:0000256" key="5">
    <source>
        <dbReference type="ARBA" id="ARBA00022475"/>
    </source>
</evidence>
<comment type="catalytic activity">
    <reaction evidence="15">
        <text>L-tyrosyl-[protein] + ATP = O-phospho-L-tyrosyl-[protein] + ADP + H(+)</text>
        <dbReference type="Rhea" id="RHEA:10596"/>
        <dbReference type="Rhea" id="RHEA-COMP:10136"/>
        <dbReference type="Rhea" id="RHEA-COMP:20101"/>
        <dbReference type="ChEBI" id="CHEBI:15378"/>
        <dbReference type="ChEBI" id="CHEBI:30616"/>
        <dbReference type="ChEBI" id="CHEBI:46858"/>
        <dbReference type="ChEBI" id="CHEBI:61978"/>
        <dbReference type="ChEBI" id="CHEBI:456216"/>
        <dbReference type="EC" id="2.7.10.2"/>
    </reaction>
</comment>
<evidence type="ECO:0000256" key="16">
    <source>
        <dbReference type="SAM" id="Coils"/>
    </source>
</evidence>
<dbReference type="CDD" id="cd05387">
    <property type="entry name" value="BY-kinase"/>
    <property type="match status" value="1"/>
</dbReference>
<keyword evidence="11" id="KW-0067">ATP-binding</keyword>
<evidence type="ECO:0000256" key="10">
    <source>
        <dbReference type="ARBA" id="ARBA00022777"/>
    </source>
</evidence>
<keyword evidence="13" id="KW-0472">Membrane</keyword>
<dbReference type="RefSeq" id="WP_100366370.1">
    <property type="nucleotide sequence ID" value="NZ_PGTY01000001.1"/>
</dbReference>
<keyword evidence="16" id="KW-0175">Coiled coil</keyword>
<dbReference type="InterPro" id="IPR005702">
    <property type="entry name" value="Wzc-like_C"/>
</dbReference>
<keyword evidence="20" id="KW-1185">Reference proteome</keyword>
<protein>
    <recommendedName>
        <fullName evidence="4">non-specific protein-tyrosine kinase</fullName>
        <ecNumber evidence="4">2.7.10.2</ecNumber>
    </recommendedName>
</protein>
<evidence type="ECO:0000256" key="13">
    <source>
        <dbReference type="ARBA" id="ARBA00023136"/>
    </source>
</evidence>
<dbReference type="Proteomes" id="UP000228531">
    <property type="component" value="Unassembled WGS sequence"/>
</dbReference>
<comment type="similarity">
    <text evidence="3">Belongs to the etk/wzc family.</text>
</comment>
<evidence type="ECO:0000256" key="12">
    <source>
        <dbReference type="ARBA" id="ARBA00022989"/>
    </source>
</evidence>
<evidence type="ECO:0000259" key="18">
    <source>
        <dbReference type="Pfam" id="PF13614"/>
    </source>
</evidence>
<reference evidence="19 20" key="1">
    <citation type="submission" date="2017-11" db="EMBL/GenBank/DDBJ databases">
        <title>Genomic Encyclopedia of Archaeal and Bacterial Type Strains, Phase II (KMG-II): From Individual Species to Whole Genera.</title>
        <authorList>
            <person name="Goeker M."/>
        </authorList>
    </citation>
    <scope>NUCLEOTIDE SEQUENCE [LARGE SCALE GENOMIC DNA]</scope>
    <source>
        <strain evidence="19 20">DSM 29128</strain>
    </source>
</reference>
<evidence type="ECO:0000313" key="20">
    <source>
        <dbReference type="Proteomes" id="UP000228531"/>
    </source>
</evidence>
<dbReference type="PANTHER" id="PTHR32309">
    <property type="entry name" value="TYROSINE-PROTEIN KINASE"/>
    <property type="match status" value="1"/>
</dbReference>
<keyword evidence="5" id="KW-1003">Cell membrane</keyword>
<dbReference type="GO" id="GO:0004713">
    <property type="term" value="F:protein tyrosine kinase activity"/>
    <property type="evidence" value="ECO:0007669"/>
    <property type="project" value="TreeGrafter"/>
</dbReference>
<sequence>MKDIGLRIRDAELQADRLQQSAATDATTLADVIAALRRQYVPLLLCALLGVIAGAVHHVTTPEQYYTSATVLVDERPSALDEEITASIPFARNDTSLLNELQVLKSLQLATEVTRRLELQDRDIFLNPPSSLARDIVFGVKDSITGLIGIGSASEDPVETDPEQQRAAQLVATASKLQRDISVTRIGLSFSIEISYIGHDPTLAAQIVNTYADAYLEDGLNANVESTERTAEWMRNRLEELEQSSADVLAQAAALRQSQPGRVAELRELAQRAATLDALYQTISARYEQISIQGSFPVSNGRILSQSIVPKTAALPKLWQTMAVTLLLGLMMGFCVAVLREAREMSFRVSTDVYEHTGQTFLGHLPRIDFKDLRNAQPPPPKTKEIMLDAQMASAENATEADAAKNDPVRIAWERAISGDLSPQLYWSVLMPQSMYSDTLRNIHTSVNLGAADGMGKVVAVTSMLPDEGKTTLAVNYANMLAASGAQTLLIDMDLNDFSLSKALNLPQGPGIFEVLRGLSPLSDAMHHLDYTGLGVLPSGPRQQQPVTADVVYQRNLHALMAELRKHYDYVVLDMPALGKGAEVKAMIDLLDKIVLVCAWGKTPRSLVARYLTHEPEIAQKVLGIALNKVNLRKLDRYARPGWPESYLETEV</sequence>
<dbReference type="AlphaFoldDB" id="A0A2M8WKJ3"/>
<organism evidence="19 20">
    <name type="scientific">Yoonia maricola</name>
    <dbReference type="NCBI Taxonomy" id="420999"/>
    <lineage>
        <taxon>Bacteria</taxon>
        <taxon>Pseudomonadati</taxon>
        <taxon>Pseudomonadota</taxon>
        <taxon>Alphaproteobacteria</taxon>
        <taxon>Rhodobacterales</taxon>
        <taxon>Paracoccaceae</taxon>
        <taxon>Yoonia</taxon>
    </lineage>
</organism>
<comment type="subcellular location">
    <subcellularLocation>
        <location evidence="1">Cell inner membrane</location>
        <topology evidence="1">Multi-pass membrane protein</topology>
    </subcellularLocation>
</comment>
<dbReference type="Pfam" id="PF13614">
    <property type="entry name" value="AAA_31"/>
    <property type="match status" value="1"/>
</dbReference>
<keyword evidence="9" id="KW-0547">Nucleotide-binding</keyword>
<evidence type="ECO:0000256" key="15">
    <source>
        <dbReference type="ARBA" id="ARBA00051245"/>
    </source>
</evidence>
<comment type="similarity">
    <text evidence="2">Belongs to the CpsD/CapB family.</text>
</comment>
<dbReference type="InterPro" id="IPR003856">
    <property type="entry name" value="LPS_length_determ_N"/>
</dbReference>
<keyword evidence="7" id="KW-0808">Transferase</keyword>
<feature type="coiled-coil region" evidence="16">
    <location>
        <begin position="224"/>
        <end position="258"/>
    </location>
</feature>
<dbReference type="PANTHER" id="PTHR32309:SF13">
    <property type="entry name" value="FERRIC ENTEROBACTIN TRANSPORT PROTEIN FEPE"/>
    <property type="match status" value="1"/>
</dbReference>
<dbReference type="InterPro" id="IPR050445">
    <property type="entry name" value="Bact_polysacc_biosynth/exp"/>
</dbReference>
<dbReference type="EMBL" id="PGTY01000001">
    <property type="protein sequence ID" value="PJI91449.1"/>
    <property type="molecule type" value="Genomic_DNA"/>
</dbReference>
<dbReference type="OrthoDB" id="230260at2"/>
<proteinExistence type="inferred from homology"/>
<keyword evidence="6" id="KW-0997">Cell inner membrane</keyword>
<evidence type="ECO:0000256" key="2">
    <source>
        <dbReference type="ARBA" id="ARBA00007316"/>
    </source>
</evidence>